<dbReference type="OrthoDB" id="9886648at2"/>
<feature type="transmembrane region" description="Helical" evidence="1">
    <location>
        <begin position="46"/>
        <end position="64"/>
    </location>
</feature>
<evidence type="ECO:0008006" key="4">
    <source>
        <dbReference type="Google" id="ProtNLM"/>
    </source>
</evidence>
<evidence type="ECO:0000313" key="2">
    <source>
        <dbReference type="EMBL" id="TCK60377.1"/>
    </source>
</evidence>
<feature type="transmembrane region" description="Helical" evidence="1">
    <location>
        <begin position="155"/>
        <end position="177"/>
    </location>
</feature>
<dbReference type="EMBL" id="SMGG01000004">
    <property type="protein sequence ID" value="TCK60377.1"/>
    <property type="molecule type" value="Genomic_DNA"/>
</dbReference>
<keyword evidence="1" id="KW-0472">Membrane</keyword>
<organism evidence="2 3">
    <name type="scientific">Seleniivibrio woodruffii</name>
    <dbReference type="NCBI Taxonomy" id="1078050"/>
    <lineage>
        <taxon>Bacteria</taxon>
        <taxon>Pseudomonadati</taxon>
        <taxon>Deferribacterota</taxon>
        <taxon>Deferribacteres</taxon>
        <taxon>Deferribacterales</taxon>
        <taxon>Geovibrionaceae</taxon>
        <taxon>Seleniivibrio</taxon>
    </lineage>
</organism>
<keyword evidence="1" id="KW-1133">Transmembrane helix</keyword>
<keyword evidence="1" id="KW-0812">Transmembrane</keyword>
<name>A0A4R1K8Q6_9BACT</name>
<dbReference type="AlphaFoldDB" id="A0A4R1K8Q6"/>
<feature type="transmembrane region" description="Helical" evidence="1">
    <location>
        <begin position="131"/>
        <end position="149"/>
    </location>
</feature>
<keyword evidence="3" id="KW-1185">Reference proteome</keyword>
<feature type="transmembrane region" description="Helical" evidence="1">
    <location>
        <begin position="100"/>
        <end position="124"/>
    </location>
</feature>
<dbReference type="Proteomes" id="UP000294614">
    <property type="component" value="Unassembled WGS sequence"/>
</dbReference>
<feature type="transmembrane region" description="Helical" evidence="1">
    <location>
        <begin position="76"/>
        <end position="94"/>
    </location>
</feature>
<reference evidence="2 3" key="1">
    <citation type="submission" date="2019-03" db="EMBL/GenBank/DDBJ databases">
        <title>Genomic Encyclopedia of Type Strains, Phase IV (KMG-IV): sequencing the most valuable type-strain genomes for metagenomic binning, comparative biology and taxonomic classification.</title>
        <authorList>
            <person name="Goeker M."/>
        </authorList>
    </citation>
    <scope>NUCLEOTIDE SEQUENCE [LARGE SCALE GENOMIC DNA]</scope>
    <source>
        <strain evidence="2 3">DSM 24984</strain>
    </source>
</reference>
<gene>
    <name evidence="2" type="ORF">C8D98_1249</name>
</gene>
<evidence type="ECO:0000313" key="3">
    <source>
        <dbReference type="Proteomes" id="UP000294614"/>
    </source>
</evidence>
<sequence length="178" mass="20245">MGKTGAEATRTGRRHPSPLHTAALSFRLIFFSEKALYAVFLNNAHMFNLVCMFIVSLFIPYIGMDGKISPENAGNILEGLVLTMFFYGGLFLYMPKTVPVFLGFLRVMMAFEIMAVFLPLTFLVPSEYVKYFHPLYFAWYLSLVTYAYSRIRGYGYFRSGIVVVAVFLFISLIPALFS</sequence>
<proteinExistence type="predicted"/>
<accession>A0A4R1K8Q6</accession>
<protein>
    <recommendedName>
        <fullName evidence="4">Yip1-like protein</fullName>
    </recommendedName>
</protein>
<evidence type="ECO:0000256" key="1">
    <source>
        <dbReference type="SAM" id="Phobius"/>
    </source>
</evidence>
<comment type="caution">
    <text evidence="2">The sequence shown here is derived from an EMBL/GenBank/DDBJ whole genome shotgun (WGS) entry which is preliminary data.</text>
</comment>
<dbReference type="RefSeq" id="WP_132873040.1">
    <property type="nucleotide sequence ID" value="NZ_JAJUHT010000007.1"/>
</dbReference>